<dbReference type="Proteomes" id="UP000242381">
    <property type="component" value="Unassembled WGS sequence"/>
</dbReference>
<dbReference type="EMBL" id="KV921260">
    <property type="protein sequence ID" value="ORE23119.1"/>
    <property type="molecule type" value="Genomic_DNA"/>
</dbReference>
<dbReference type="VEuPathDB" id="FungiDB:BCV72DRAFT_189113"/>
<protein>
    <recommendedName>
        <fullName evidence="3">Tyr recombinase domain-containing protein</fullName>
    </recommendedName>
</protein>
<reference evidence="1 2" key="1">
    <citation type="journal article" date="2016" name="Proc. Natl. Acad. Sci. U.S.A.">
        <title>Lipid metabolic changes in an early divergent fungus govern the establishment of a mutualistic symbiosis with endobacteria.</title>
        <authorList>
            <person name="Lastovetsky O.A."/>
            <person name="Gaspar M.L."/>
            <person name="Mondo S.J."/>
            <person name="LaButti K.M."/>
            <person name="Sandor L."/>
            <person name="Grigoriev I.V."/>
            <person name="Henry S.A."/>
            <person name="Pawlowska T.E."/>
        </authorList>
    </citation>
    <scope>NUCLEOTIDE SEQUENCE [LARGE SCALE GENOMIC DNA]</scope>
    <source>
        <strain evidence="1 2">ATCC 11559</strain>
    </source>
</reference>
<name>A0A1X0SFU7_RHIZD</name>
<accession>A0A1X0SFU7</accession>
<evidence type="ECO:0000313" key="2">
    <source>
        <dbReference type="Proteomes" id="UP000242381"/>
    </source>
</evidence>
<evidence type="ECO:0008006" key="3">
    <source>
        <dbReference type="Google" id="ProtNLM"/>
    </source>
</evidence>
<sequence>MSSTLMTYATAIITMFPNDNQSDIRNSRLYQDFIKALRSNTILLLKHWSCDVTPAIQYLKSWGLNSALNKAQLTAKTCWLLAMAGFLRPSDLERVDLDATTVSSDKFLSDYRSPQGEAPRPTHPVFEECKQRIASSDCRTAHPLFPTIKLTRLFRSLQNHTTPIAAERISKHIKQIMTKVGRPAQAPIPKARGLAATLAAQAGASADNIVAHGS</sequence>
<gene>
    <name evidence="1" type="ORF">BCV71DRAFT_259596</name>
</gene>
<proteinExistence type="predicted"/>
<evidence type="ECO:0000313" key="1">
    <source>
        <dbReference type="EMBL" id="ORE23119.1"/>
    </source>
</evidence>
<dbReference type="OMA" id="HPHANHL"/>
<organism evidence="1 2">
    <name type="scientific">Rhizopus microsporus</name>
    <dbReference type="NCBI Taxonomy" id="58291"/>
    <lineage>
        <taxon>Eukaryota</taxon>
        <taxon>Fungi</taxon>
        <taxon>Fungi incertae sedis</taxon>
        <taxon>Mucoromycota</taxon>
        <taxon>Mucoromycotina</taxon>
        <taxon>Mucoromycetes</taxon>
        <taxon>Mucorales</taxon>
        <taxon>Mucorineae</taxon>
        <taxon>Rhizopodaceae</taxon>
        <taxon>Rhizopus</taxon>
    </lineage>
</organism>
<dbReference type="AlphaFoldDB" id="A0A1X0SFU7"/>